<protein>
    <recommendedName>
        <fullName evidence="3">asparagine synthase (glutamine-hydrolyzing)</fullName>
        <ecNumber evidence="3">6.3.5.4</ecNumber>
    </recommendedName>
</protein>
<comment type="catalytic activity">
    <reaction evidence="7">
        <text>L-aspartate + L-glutamine + ATP + H2O = L-asparagine + L-glutamate + AMP + diphosphate + H(+)</text>
        <dbReference type="Rhea" id="RHEA:12228"/>
        <dbReference type="ChEBI" id="CHEBI:15377"/>
        <dbReference type="ChEBI" id="CHEBI:15378"/>
        <dbReference type="ChEBI" id="CHEBI:29985"/>
        <dbReference type="ChEBI" id="CHEBI:29991"/>
        <dbReference type="ChEBI" id="CHEBI:30616"/>
        <dbReference type="ChEBI" id="CHEBI:33019"/>
        <dbReference type="ChEBI" id="CHEBI:58048"/>
        <dbReference type="ChEBI" id="CHEBI:58359"/>
        <dbReference type="ChEBI" id="CHEBI:456215"/>
        <dbReference type="EC" id="6.3.5.4"/>
    </reaction>
</comment>
<keyword evidence="6" id="KW-0315">Glutamine amidotransferase</keyword>
<dbReference type="InterPro" id="IPR029055">
    <property type="entry name" value="Ntn_hydrolases_N"/>
</dbReference>
<dbReference type="Pfam" id="PF13537">
    <property type="entry name" value="GATase_7"/>
    <property type="match status" value="1"/>
</dbReference>
<dbReference type="GO" id="GO:0004066">
    <property type="term" value="F:asparagine synthase (glutamine-hydrolyzing) activity"/>
    <property type="evidence" value="ECO:0007669"/>
    <property type="project" value="UniProtKB-EC"/>
</dbReference>
<dbReference type="GO" id="GO:0005829">
    <property type="term" value="C:cytosol"/>
    <property type="evidence" value="ECO:0007669"/>
    <property type="project" value="TreeGrafter"/>
</dbReference>
<dbReference type="InterPro" id="IPR017932">
    <property type="entry name" value="GATase_2_dom"/>
</dbReference>
<evidence type="ECO:0000259" key="8">
    <source>
        <dbReference type="PROSITE" id="PS51278"/>
    </source>
</evidence>
<gene>
    <name evidence="9" type="ORF">A2774_04170</name>
</gene>
<evidence type="ECO:0000256" key="5">
    <source>
        <dbReference type="ARBA" id="ARBA00022840"/>
    </source>
</evidence>
<dbReference type="InterPro" id="IPR033738">
    <property type="entry name" value="AsnB_N"/>
</dbReference>
<dbReference type="SUPFAM" id="SSF52402">
    <property type="entry name" value="Adenine nucleotide alpha hydrolases-like"/>
    <property type="match status" value="1"/>
</dbReference>
<comment type="caution">
    <text evidence="9">The sequence shown here is derived from an EMBL/GenBank/DDBJ whole genome shotgun (WGS) entry which is preliminary data.</text>
</comment>
<evidence type="ECO:0000313" key="9">
    <source>
        <dbReference type="EMBL" id="OGK17364.1"/>
    </source>
</evidence>
<keyword evidence="4" id="KW-0547">Nucleotide-binding</keyword>
<evidence type="ECO:0000256" key="7">
    <source>
        <dbReference type="ARBA" id="ARBA00048741"/>
    </source>
</evidence>
<evidence type="ECO:0000256" key="3">
    <source>
        <dbReference type="ARBA" id="ARBA00012737"/>
    </source>
</evidence>
<dbReference type="InterPro" id="IPR006426">
    <property type="entry name" value="Asn_synth_AEB"/>
</dbReference>
<dbReference type="CDD" id="cd01991">
    <property type="entry name" value="Asn_synthase_B_C"/>
    <property type="match status" value="1"/>
</dbReference>
<accession>A0A1F7GEQ7</accession>
<dbReference type="PANTHER" id="PTHR43284">
    <property type="entry name" value="ASPARAGINE SYNTHETASE (GLUTAMINE-HYDROLYZING)"/>
    <property type="match status" value="1"/>
</dbReference>
<comment type="similarity">
    <text evidence="2">Belongs to the asparagine synthetase family.</text>
</comment>
<dbReference type="Pfam" id="PF00733">
    <property type="entry name" value="Asn_synthase"/>
    <property type="match status" value="1"/>
</dbReference>
<dbReference type="NCBIfam" id="TIGR01536">
    <property type="entry name" value="asn_synth_AEB"/>
    <property type="match status" value="1"/>
</dbReference>
<dbReference type="EC" id="6.3.5.4" evidence="3"/>
<dbReference type="PROSITE" id="PS51278">
    <property type="entry name" value="GATASE_TYPE_2"/>
    <property type="match status" value="1"/>
</dbReference>
<comment type="pathway">
    <text evidence="1">Amino-acid biosynthesis; L-asparagine biosynthesis; L-asparagine from L-aspartate (L-Gln route): step 1/1.</text>
</comment>
<dbReference type="CDD" id="cd00712">
    <property type="entry name" value="AsnB"/>
    <property type="match status" value="1"/>
</dbReference>
<dbReference type="GO" id="GO:0006529">
    <property type="term" value="P:asparagine biosynthetic process"/>
    <property type="evidence" value="ECO:0007669"/>
    <property type="project" value="InterPro"/>
</dbReference>
<dbReference type="InterPro" id="IPR001962">
    <property type="entry name" value="Asn_synthase"/>
</dbReference>
<evidence type="ECO:0000256" key="2">
    <source>
        <dbReference type="ARBA" id="ARBA00005752"/>
    </source>
</evidence>
<organism evidence="9 10">
    <name type="scientific">Candidatus Roizmanbacteria bacterium RIFCSPHIGHO2_01_FULL_39_12c</name>
    <dbReference type="NCBI Taxonomy" id="1802031"/>
    <lineage>
        <taxon>Bacteria</taxon>
        <taxon>Candidatus Roizmaniibacteriota</taxon>
    </lineage>
</organism>
<dbReference type="AlphaFoldDB" id="A0A1F7GEQ7"/>
<dbReference type="InterPro" id="IPR014729">
    <property type="entry name" value="Rossmann-like_a/b/a_fold"/>
</dbReference>
<dbReference type="SUPFAM" id="SSF56235">
    <property type="entry name" value="N-terminal nucleophile aminohydrolases (Ntn hydrolases)"/>
    <property type="match status" value="1"/>
</dbReference>
<dbReference type="InterPro" id="IPR051786">
    <property type="entry name" value="ASN_synthetase/amidase"/>
</dbReference>
<evidence type="ECO:0000256" key="6">
    <source>
        <dbReference type="ARBA" id="ARBA00022962"/>
    </source>
</evidence>
<feature type="domain" description="Glutamine amidotransferase type-2" evidence="8">
    <location>
        <begin position="2"/>
        <end position="221"/>
    </location>
</feature>
<evidence type="ECO:0000313" key="10">
    <source>
        <dbReference type="Proteomes" id="UP000177208"/>
    </source>
</evidence>
<reference evidence="9 10" key="1">
    <citation type="journal article" date="2016" name="Nat. Commun.">
        <title>Thousands of microbial genomes shed light on interconnected biogeochemical processes in an aquifer system.</title>
        <authorList>
            <person name="Anantharaman K."/>
            <person name="Brown C.T."/>
            <person name="Hug L.A."/>
            <person name="Sharon I."/>
            <person name="Castelle C.J."/>
            <person name="Probst A.J."/>
            <person name="Thomas B.C."/>
            <person name="Singh A."/>
            <person name="Wilkins M.J."/>
            <person name="Karaoz U."/>
            <person name="Brodie E.L."/>
            <person name="Williams K.H."/>
            <person name="Hubbard S.S."/>
            <person name="Banfield J.F."/>
        </authorList>
    </citation>
    <scope>NUCLEOTIDE SEQUENCE [LARGE SCALE GENOMIC DNA]</scope>
</reference>
<dbReference type="GO" id="GO:0005524">
    <property type="term" value="F:ATP binding"/>
    <property type="evidence" value="ECO:0007669"/>
    <property type="project" value="UniProtKB-KW"/>
</dbReference>
<sequence length="899" mass="102441">MCGIAGLYGFRDDSLIKKISEQLLHRGPDGEGYYLSDQVSLLNRRLAIIDRKGGDQPIFNEDKTVAVVYNGEIYNFRRLRSELQKAGHKFRTNSDTEVIAHGYEEWDYRCFDKFNGMFAVALYDLKKNKLILARDHFGIKPLYYSVLNSSSENRNISGNAAQVIFSSEIKPLINSGLIVKKPNDRIIYRYLRYRIHDDQRETFFQGVYRVMPGEILEAINKNIETKSFTNLRADLLKASVHPQGGQARKLTKNQIDVFRKKLIEAIKLRLISEVPVGTCLSGGIDSSVIVSIVNKLLKDKVTEAESVGKIQNTFSAVFPGNSNDEEKYVNQVLKFISLKNYKVKPNSEEFFRDLADFVKIQEEPTISTGPYAQYKVMQQASKHVTVLLDGQGADEMLAGYMPYYFVYLNQLVKEKDWLILIKTIAKSLDILGYYFIYLFQLVTGIRKSFRAGDLLNREYSRKFSQEEYQPTDDNLKKRLVEDIFINSLPALLRYEDKNGMRFSLEGRVPFLDFNLLKYLFSLPDGAIFKNGWNKYILRKSTGGLIPKKCTLRRNKIGFTTPEYEWLRQMKDKIYSIFLSDSFAGRKYFNQTAVVKAWQKFNDSNSDDTMLFWRLINLEIWLRVFFDSDPRKASEGKDQKAFDIGSPNKGKKLETEVKGGKYLRFLIRTEVIKKGDDIVYKLSKKIVSLLPGIIESPLLYSPPYQRKFFLVVSEKIVAIAQGRSYFLWDIKCGFWSNLLSKFVKKTPYGIGLGSPWTMQLTINEIGLARTVLAAAVGKTAQVFGIKGLFYRLAGSDVAAIDGPTEYSLYPSNVSAKLGPKNPQLVAENIKLQITNDKSISNSKLQIAYFLGVVIIDANDLGQKVLGNSTGLDNKLVEKVFSDNPMGQADEQTPMALVFIK</sequence>
<proteinExistence type="inferred from homology"/>
<dbReference type="Proteomes" id="UP000177208">
    <property type="component" value="Unassembled WGS sequence"/>
</dbReference>
<dbReference type="SUPFAM" id="SSF144010">
    <property type="entry name" value="CofE-like"/>
    <property type="match status" value="1"/>
</dbReference>
<evidence type="ECO:0000256" key="1">
    <source>
        <dbReference type="ARBA" id="ARBA00005187"/>
    </source>
</evidence>
<dbReference type="Gene3D" id="3.60.20.10">
    <property type="entry name" value="Glutamine Phosphoribosylpyrophosphate, subunit 1, domain 1"/>
    <property type="match status" value="1"/>
</dbReference>
<dbReference type="EMBL" id="MFZG01000009">
    <property type="protein sequence ID" value="OGK17364.1"/>
    <property type="molecule type" value="Genomic_DNA"/>
</dbReference>
<keyword evidence="5" id="KW-0067">ATP-binding</keyword>
<name>A0A1F7GEQ7_9BACT</name>
<dbReference type="PANTHER" id="PTHR43284:SF1">
    <property type="entry name" value="ASPARAGINE SYNTHETASE"/>
    <property type="match status" value="1"/>
</dbReference>
<dbReference type="Gene3D" id="3.40.50.620">
    <property type="entry name" value="HUPs"/>
    <property type="match status" value="1"/>
</dbReference>
<evidence type="ECO:0000256" key="4">
    <source>
        <dbReference type="ARBA" id="ARBA00022741"/>
    </source>
</evidence>